<gene>
    <name evidence="4" type="ORF">CEURO_LOCUS1036</name>
</gene>
<dbReference type="InterPro" id="IPR017949">
    <property type="entry name" value="Thaumatin_CS"/>
</dbReference>
<evidence type="ECO:0000256" key="3">
    <source>
        <dbReference type="SAM" id="SignalP"/>
    </source>
</evidence>
<organism evidence="4 5">
    <name type="scientific">Cuscuta europaea</name>
    <name type="common">European dodder</name>
    <dbReference type="NCBI Taxonomy" id="41803"/>
    <lineage>
        <taxon>Eukaryota</taxon>
        <taxon>Viridiplantae</taxon>
        <taxon>Streptophyta</taxon>
        <taxon>Embryophyta</taxon>
        <taxon>Tracheophyta</taxon>
        <taxon>Spermatophyta</taxon>
        <taxon>Magnoliopsida</taxon>
        <taxon>eudicotyledons</taxon>
        <taxon>Gunneridae</taxon>
        <taxon>Pentapetalae</taxon>
        <taxon>asterids</taxon>
        <taxon>lamiids</taxon>
        <taxon>Solanales</taxon>
        <taxon>Convolvulaceae</taxon>
        <taxon>Cuscuteae</taxon>
        <taxon>Cuscuta</taxon>
        <taxon>Cuscuta subgen. Cuscuta</taxon>
    </lineage>
</organism>
<dbReference type="PROSITE" id="PS00316">
    <property type="entry name" value="THAUMATIN_1"/>
    <property type="match status" value="1"/>
</dbReference>
<dbReference type="PANTHER" id="PTHR31048">
    <property type="entry name" value="OS03G0233200 PROTEIN"/>
    <property type="match status" value="1"/>
</dbReference>
<dbReference type="PROSITE" id="PS51367">
    <property type="entry name" value="THAUMATIN_2"/>
    <property type="match status" value="1"/>
</dbReference>
<dbReference type="AlphaFoldDB" id="A0A9P0YHU9"/>
<dbReference type="Proteomes" id="UP001152484">
    <property type="component" value="Unassembled WGS sequence"/>
</dbReference>
<feature type="chain" id="PRO_5040403139" description="Thaumatin-like protein 1" evidence="3">
    <location>
        <begin position="31"/>
        <end position="393"/>
    </location>
</feature>
<feature type="region of interest" description="Disordered" evidence="2">
    <location>
        <begin position="249"/>
        <end position="350"/>
    </location>
</feature>
<dbReference type="Gene3D" id="2.60.110.10">
    <property type="entry name" value="Thaumatin"/>
    <property type="match status" value="1"/>
</dbReference>
<sequence length="393" mass="40416">MDLQSFPSSSSLRTLSFTLSLLILARDVYGATFTFVNKCESTVWPGILSNAGSPTLESTGFELPKGSSRTFMAPTGWSGRFWGRTGCKFDGSGSGSCATGDCASGQLECKGAGAEPPATLAEVTLGTVGQDFYDVSLVDGYNLPLVMEASGGSGMCATTGCVTDLNQICPSELKTGNRVGCRSACEAFSKPEYCCSGAYGTPSACKPSVYSQMFKSACPRSYSYAYDDPTSTFTCSGADYTVTFCPSVPSQKSSKDTAPVTTSTQGGGSTSGSENFDPPAEPETTVAGPDMGIDYDGSGDSGQTKSSNPETTVAGSGTSTGMGMGIEDNWAGQTRSSSTTGGSGSGSEALLDGGSYEAGLAMGGSSRVWATKTSQYGVIAFTLLTLSFNYFFI</sequence>
<name>A0A9P0YHU9_CUSEU</name>
<dbReference type="InterPro" id="IPR001938">
    <property type="entry name" value="Thaumatin"/>
</dbReference>
<evidence type="ECO:0000256" key="1">
    <source>
        <dbReference type="ARBA" id="ARBA00022729"/>
    </source>
</evidence>
<protein>
    <recommendedName>
        <fullName evidence="6">Thaumatin-like protein 1</fullName>
    </recommendedName>
</protein>
<keyword evidence="5" id="KW-1185">Reference proteome</keyword>
<proteinExistence type="predicted"/>
<reference evidence="4" key="1">
    <citation type="submission" date="2022-07" db="EMBL/GenBank/DDBJ databases">
        <authorList>
            <person name="Macas J."/>
            <person name="Novak P."/>
            <person name="Neumann P."/>
        </authorList>
    </citation>
    <scope>NUCLEOTIDE SEQUENCE</scope>
</reference>
<dbReference type="EMBL" id="CAMAPE010000004">
    <property type="protein sequence ID" value="CAH9057165.1"/>
    <property type="molecule type" value="Genomic_DNA"/>
</dbReference>
<evidence type="ECO:0000256" key="2">
    <source>
        <dbReference type="SAM" id="MobiDB-lite"/>
    </source>
</evidence>
<dbReference type="Pfam" id="PF00314">
    <property type="entry name" value="Thaumatin"/>
    <property type="match status" value="1"/>
</dbReference>
<feature type="compositionally biased region" description="Polar residues" evidence="2">
    <location>
        <begin position="301"/>
        <end position="314"/>
    </location>
</feature>
<dbReference type="FunFam" id="2.60.110.10:FF:000001">
    <property type="entry name" value="THAUMATIN-LIKE PROTEIN 1"/>
    <property type="match status" value="1"/>
</dbReference>
<accession>A0A9P0YHU9</accession>
<dbReference type="OrthoDB" id="430315at2759"/>
<dbReference type="PRINTS" id="PR00347">
    <property type="entry name" value="THAUMATIN"/>
</dbReference>
<feature type="signal peptide" evidence="3">
    <location>
        <begin position="1"/>
        <end position="30"/>
    </location>
</feature>
<dbReference type="SUPFAM" id="SSF49870">
    <property type="entry name" value="Osmotin, thaumatin-like protein"/>
    <property type="match status" value="1"/>
</dbReference>
<comment type="caution">
    <text evidence="4">The sequence shown here is derived from an EMBL/GenBank/DDBJ whole genome shotgun (WGS) entry which is preliminary data.</text>
</comment>
<dbReference type="InterPro" id="IPR037176">
    <property type="entry name" value="Osmotin/thaumatin-like_sf"/>
</dbReference>
<evidence type="ECO:0000313" key="4">
    <source>
        <dbReference type="EMBL" id="CAH9057165.1"/>
    </source>
</evidence>
<dbReference type="SMART" id="SM00205">
    <property type="entry name" value="THN"/>
    <property type="match status" value="1"/>
</dbReference>
<dbReference type="CDD" id="cd09218">
    <property type="entry name" value="TLP-PA"/>
    <property type="match status" value="1"/>
</dbReference>
<evidence type="ECO:0000313" key="5">
    <source>
        <dbReference type="Proteomes" id="UP001152484"/>
    </source>
</evidence>
<evidence type="ECO:0008006" key="6">
    <source>
        <dbReference type="Google" id="ProtNLM"/>
    </source>
</evidence>
<keyword evidence="1 3" id="KW-0732">Signal</keyword>